<comment type="caution">
    <text evidence="1">The sequence shown here is derived from an EMBL/GenBank/DDBJ whole genome shotgun (WGS) entry which is preliminary data.</text>
</comment>
<evidence type="ECO:0000313" key="2">
    <source>
        <dbReference type="Proteomes" id="UP000736335"/>
    </source>
</evidence>
<reference evidence="1" key="1">
    <citation type="journal article" date="2020" name="Nat. Commun.">
        <title>Large-scale genome sequencing of mycorrhizal fungi provides insights into the early evolution of symbiotic traits.</title>
        <authorList>
            <person name="Miyauchi S."/>
            <person name="Kiss E."/>
            <person name="Kuo A."/>
            <person name="Drula E."/>
            <person name="Kohler A."/>
            <person name="Sanchez-Garcia M."/>
            <person name="Morin E."/>
            <person name="Andreopoulos B."/>
            <person name="Barry K.W."/>
            <person name="Bonito G."/>
            <person name="Buee M."/>
            <person name="Carver A."/>
            <person name="Chen C."/>
            <person name="Cichocki N."/>
            <person name="Clum A."/>
            <person name="Culley D."/>
            <person name="Crous P.W."/>
            <person name="Fauchery L."/>
            <person name="Girlanda M."/>
            <person name="Hayes R.D."/>
            <person name="Keri Z."/>
            <person name="LaButti K."/>
            <person name="Lipzen A."/>
            <person name="Lombard V."/>
            <person name="Magnuson J."/>
            <person name="Maillard F."/>
            <person name="Murat C."/>
            <person name="Nolan M."/>
            <person name="Ohm R.A."/>
            <person name="Pangilinan J."/>
            <person name="Pereira M.F."/>
            <person name="Perotto S."/>
            <person name="Peter M."/>
            <person name="Pfister S."/>
            <person name="Riley R."/>
            <person name="Sitrit Y."/>
            <person name="Stielow J.B."/>
            <person name="Szollosi G."/>
            <person name="Zifcakova L."/>
            <person name="Stursova M."/>
            <person name="Spatafora J.W."/>
            <person name="Tedersoo L."/>
            <person name="Vaario L.M."/>
            <person name="Yamada A."/>
            <person name="Yan M."/>
            <person name="Wang P."/>
            <person name="Xu J."/>
            <person name="Bruns T."/>
            <person name="Baldrian P."/>
            <person name="Vilgalys R."/>
            <person name="Dunand C."/>
            <person name="Henrissat B."/>
            <person name="Grigoriev I.V."/>
            <person name="Hibbett D."/>
            <person name="Nagy L.G."/>
            <person name="Martin F.M."/>
        </authorList>
    </citation>
    <scope>NUCLEOTIDE SEQUENCE</scope>
    <source>
        <strain evidence="1">UH-Tt-Lm1</strain>
    </source>
</reference>
<dbReference type="Proteomes" id="UP000736335">
    <property type="component" value="Unassembled WGS sequence"/>
</dbReference>
<name>A0A9P6L0R6_9AGAM</name>
<dbReference type="AlphaFoldDB" id="A0A9P6L0R6"/>
<keyword evidence="2" id="KW-1185">Reference proteome</keyword>
<dbReference type="EMBL" id="WIUZ02000024">
    <property type="protein sequence ID" value="KAF9778249.1"/>
    <property type="molecule type" value="Genomic_DNA"/>
</dbReference>
<accession>A0A9P6L0R6</accession>
<gene>
    <name evidence="1" type="ORF">BJ322DRAFT_507415</name>
</gene>
<proteinExistence type="predicted"/>
<reference evidence="1" key="2">
    <citation type="submission" date="2020-11" db="EMBL/GenBank/DDBJ databases">
        <authorList>
            <consortium name="DOE Joint Genome Institute"/>
            <person name="Kuo A."/>
            <person name="Miyauchi S."/>
            <person name="Kiss E."/>
            <person name="Drula E."/>
            <person name="Kohler A."/>
            <person name="Sanchez-Garcia M."/>
            <person name="Andreopoulos B."/>
            <person name="Barry K.W."/>
            <person name="Bonito G."/>
            <person name="Buee M."/>
            <person name="Carver A."/>
            <person name="Chen C."/>
            <person name="Cichocki N."/>
            <person name="Clum A."/>
            <person name="Culley D."/>
            <person name="Crous P.W."/>
            <person name="Fauchery L."/>
            <person name="Girlanda M."/>
            <person name="Hayes R."/>
            <person name="Keri Z."/>
            <person name="Labutti K."/>
            <person name="Lipzen A."/>
            <person name="Lombard V."/>
            <person name="Magnuson J."/>
            <person name="Maillard F."/>
            <person name="Morin E."/>
            <person name="Murat C."/>
            <person name="Nolan M."/>
            <person name="Ohm R."/>
            <person name="Pangilinan J."/>
            <person name="Pereira M."/>
            <person name="Perotto S."/>
            <person name="Peter M."/>
            <person name="Riley R."/>
            <person name="Sitrit Y."/>
            <person name="Stielow B."/>
            <person name="Szollosi G."/>
            <person name="Zifcakova L."/>
            <person name="Stursova M."/>
            <person name="Spatafora J.W."/>
            <person name="Tedersoo L."/>
            <person name="Vaario L.-M."/>
            <person name="Yamada A."/>
            <person name="Yan M."/>
            <person name="Wang P."/>
            <person name="Xu J."/>
            <person name="Bruns T."/>
            <person name="Baldrian P."/>
            <person name="Vilgalys R."/>
            <person name="Henrissat B."/>
            <person name="Grigoriev I.V."/>
            <person name="Hibbett D."/>
            <person name="Nagy L.G."/>
            <person name="Martin F.M."/>
        </authorList>
    </citation>
    <scope>NUCLEOTIDE SEQUENCE</scope>
    <source>
        <strain evidence="1">UH-Tt-Lm1</strain>
    </source>
</reference>
<sequence length="90" mass="9927">MTTLTRLINPLGPLVSGFIVSRAVEATNPQPHPHFPSAYRYTCYFCTVCLFIVGKGGRNLSRGRFLLATETAYEEGIVCHPLTVPDTDNL</sequence>
<protein>
    <submittedName>
        <fullName evidence="1">Uncharacterized protein</fullName>
    </submittedName>
</protein>
<evidence type="ECO:0000313" key="1">
    <source>
        <dbReference type="EMBL" id="KAF9778249.1"/>
    </source>
</evidence>
<organism evidence="1 2">
    <name type="scientific">Thelephora terrestris</name>
    <dbReference type="NCBI Taxonomy" id="56493"/>
    <lineage>
        <taxon>Eukaryota</taxon>
        <taxon>Fungi</taxon>
        <taxon>Dikarya</taxon>
        <taxon>Basidiomycota</taxon>
        <taxon>Agaricomycotina</taxon>
        <taxon>Agaricomycetes</taxon>
        <taxon>Thelephorales</taxon>
        <taxon>Thelephoraceae</taxon>
        <taxon>Thelephora</taxon>
    </lineage>
</organism>